<evidence type="ECO:0000313" key="2">
    <source>
        <dbReference type="EMBL" id="GAA1516365.1"/>
    </source>
</evidence>
<dbReference type="RefSeq" id="WP_181411122.1">
    <property type="nucleotide sequence ID" value="NZ_BAAAOR010000015.1"/>
</dbReference>
<dbReference type="Proteomes" id="UP001500842">
    <property type="component" value="Unassembled WGS sequence"/>
</dbReference>
<evidence type="ECO:0008006" key="4">
    <source>
        <dbReference type="Google" id="ProtNLM"/>
    </source>
</evidence>
<dbReference type="EMBL" id="BAAAOR010000015">
    <property type="protein sequence ID" value="GAA1516365.1"/>
    <property type="molecule type" value="Genomic_DNA"/>
</dbReference>
<keyword evidence="1" id="KW-0812">Transmembrane</keyword>
<evidence type="ECO:0000256" key="1">
    <source>
        <dbReference type="SAM" id="Phobius"/>
    </source>
</evidence>
<evidence type="ECO:0000313" key="3">
    <source>
        <dbReference type="Proteomes" id="UP001500842"/>
    </source>
</evidence>
<dbReference type="InterPro" id="IPR021214">
    <property type="entry name" value="DUF2568"/>
</dbReference>
<dbReference type="Pfam" id="PF10823">
    <property type="entry name" value="DUF2568"/>
    <property type="match status" value="1"/>
</dbReference>
<protein>
    <recommendedName>
        <fullName evidence="4">DUF2568 domain-containing protein</fullName>
    </recommendedName>
</protein>
<keyword evidence="1" id="KW-1133">Transmembrane helix</keyword>
<keyword evidence="3" id="KW-1185">Reference proteome</keyword>
<keyword evidence="1" id="KW-0472">Membrane</keyword>
<gene>
    <name evidence="2" type="ORF">GCM10009788_20730</name>
</gene>
<organism evidence="2 3">
    <name type="scientific">Nocardioides humi</name>
    <dbReference type="NCBI Taxonomy" id="449461"/>
    <lineage>
        <taxon>Bacteria</taxon>
        <taxon>Bacillati</taxon>
        <taxon>Actinomycetota</taxon>
        <taxon>Actinomycetes</taxon>
        <taxon>Propionibacteriales</taxon>
        <taxon>Nocardioidaceae</taxon>
        <taxon>Nocardioides</taxon>
    </lineage>
</organism>
<feature type="transmembrane region" description="Helical" evidence="1">
    <location>
        <begin position="36"/>
        <end position="54"/>
    </location>
</feature>
<reference evidence="2 3" key="1">
    <citation type="journal article" date="2019" name="Int. J. Syst. Evol. Microbiol.">
        <title>The Global Catalogue of Microorganisms (GCM) 10K type strain sequencing project: providing services to taxonomists for standard genome sequencing and annotation.</title>
        <authorList>
            <consortium name="The Broad Institute Genomics Platform"/>
            <consortium name="The Broad Institute Genome Sequencing Center for Infectious Disease"/>
            <person name="Wu L."/>
            <person name="Ma J."/>
        </authorList>
    </citation>
    <scope>NUCLEOTIDE SEQUENCE [LARGE SCALE GENOMIC DNA]</scope>
    <source>
        <strain evidence="2 3">JCM 14942</strain>
    </source>
</reference>
<name>A0ABN2ACF1_9ACTN</name>
<proteinExistence type="predicted"/>
<feature type="transmembrane region" description="Helical" evidence="1">
    <location>
        <begin position="89"/>
        <end position="112"/>
    </location>
</feature>
<accession>A0ABN2ACF1</accession>
<comment type="caution">
    <text evidence="2">The sequence shown here is derived from an EMBL/GenBank/DDBJ whole genome shotgun (WGS) entry which is preliminary data.</text>
</comment>
<feature type="transmembrane region" description="Helical" evidence="1">
    <location>
        <begin position="66"/>
        <end position="83"/>
    </location>
</feature>
<sequence length="115" mass="12571">MNAIFGWSVLALVFVDELLAVAAFGVWGWHHDPRWLLVWLLPVAGMAVWFCFASPKAPYGGGLVRPLAKVVVFGLACVALWDAGHEDWAIALLVFSMVVNGLAQLPSIRVLVDEQ</sequence>